<dbReference type="AlphaFoldDB" id="E6N355"/>
<dbReference type="Proteomes" id="UP000008120">
    <property type="component" value="Chromosome"/>
</dbReference>
<dbReference type="Gene3D" id="3.40.220.10">
    <property type="entry name" value="Leucine Aminopeptidase, subunit E, domain 1"/>
    <property type="match status" value="1"/>
</dbReference>
<protein>
    <submittedName>
        <fullName evidence="2">Appr-1-p processing domain-containing protein</fullName>
    </submittedName>
    <submittedName>
        <fullName evidence="3">Appr-1-p processing enzyme family</fullName>
    </submittedName>
</protein>
<dbReference type="EMBL" id="BA000048">
    <property type="protein sequence ID" value="BAJ51227.1"/>
    <property type="molecule type" value="Genomic_DNA"/>
</dbReference>
<evidence type="ECO:0000313" key="3">
    <source>
        <dbReference type="EMBL" id="BAJ48476.1"/>
    </source>
</evidence>
<evidence type="ECO:0000313" key="4">
    <source>
        <dbReference type="EMBL" id="BAJ51227.1"/>
    </source>
</evidence>
<feature type="domain" description="Macro" evidence="1">
    <location>
        <begin position="1"/>
        <end position="174"/>
    </location>
</feature>
<evidence type="ECO:0000313" key="2">
    <source>
        <dbReference type="EMBL" id="BAJ46761.1"/>
    </source>
</evidence>
<dbReference type="KEGG" id="csu:CSUB_C1376"/>
<reference evidence="2 5" key="1">
    <citation type="journal article" date="2005" name="Environ. Microbiol.">
        <title>Genetic and functional properties of uncultivated thermophilic crenarchaeotes from a subsurface gold mine as revealed by analysis of genome fragments.</title>
        <authorList>
            <person name="Nunoura T."/>
            <person name="Hirayama H."/>
            <person name="Takami H."/>
            <person name="Oida H."/>
            <person name="Nishi S."/>
            <person name="Shimamura S."/>
            <person name="Suzuki Y."/>
            <person name="Inagaki F."/>
            <person name="Takai K."/>
            <person name="Nealson K.H."/>
            <person name="Horikoshi K."/>
        </authorList>
    </citation>
    <scope>NUCLEOTIDE SEQUENCE [LARGE SCALE GENOMIC DNA]</scope>
</reference>
<organism evidence="2 5">
    <name type="scientific">Caldiarchaeum subterraneum</name>
    <dbReference type="NCBI Taxonomy" id="311458"/>
    <lineage>
        <taxon>Archaea</taxon>
        <taxon>Nitrososphaerota</taxon>
        <taxon>Candidatus Caldarchaeales</taxon>
        <taxon>Candidatus Caldarchaeaceae</taxon>
        <taxon>Candidatus Caldarchaeum</taxon>
    </lineage>
</organism>
<dbReference type="PANTHER" id="PTHR11106:SF111">
    <property type="entry name" value="MACRO DOMAIN-CONTAINING PROTEIN"/>
    <property type="match status" value="1"/>
</dbReference>
<accession>E6N355</accession>
<reference evidence="2" key="3">
    <citation type="journal article" date="2012" name="PLoS ONE">
        <title>A Deeply Branching Thermophilic Bacterium with an Ancient Acetyl-CoA Pathway Dominates a Subsurface Ecosystem.</title>
        <authorList>
            <person name="Takami H."/>
            <person name="Noguchi H."/>
            <person name="Takaki Y."/>
            <person name="Uchiyama I."/>
            <person name="Toyoda A."/>
            <person name="Nishi S."/>
            <person name="Chee G.-J."/>
            <person name="Arai W."/>
            <person name="Nunoura T."/>
            <person name="Itoh T."/>
            <person name="Hattori M."/>
            <person name="Takai K."/>
        </authorList>
    </citation>
    <scope>NUCLEOTIDE SEQUENCE</scope>
</reference>
<evidence type="ECO:0000259" key="1">
    <source>
        <dbReference type="PROSITE" id="PS51154"/>
    </source>
</evidence>
<dbReference type="Pfam" id="PF01661">
    <property type="entry name" value="Macro"/>
    <property type="match status" value="1"/>
</dbReference>
<gene>
    <name evidence="4" type="ORF">CSUB_C1376</name>
    <name evidence="2" type="ORF">HGMM_F22F09C11</name>
    <name evidence="3" type="ORF">HGMM_F50B05C27</name>
</gene>
<dbReference type="STRING" id="311458.CSUB_C1376"/>
<dbReference type="SUPFAM" id="SSF52949">
    <property type="entry name" value="Macro domain-like"/>
    <property type="match status" value="1"/>
</dbReference>
<dbReference type="InterPro" id="IPR043472">
    <property type="entry name" value="Macro_dom-like"/>
</dbReference>
<name>E6N355_CALS0</name>
<dbReference type="InterPro" id="IPR002589">
    <property type="entry name" value="Macro_dom"/>
</dbReference>
<dbReference type="SMART" id="SM00506">
    <property type="entry name" value="A1pp"/>
    <property type="match status" value="1"/>
</dbReference>
<dbReference type="EMBL" id="AP011708">
    <property type="protein sequence ID" value="BAJ46761.1"/>
    <property type="molecule type" value="Genomic_DNA"/>
</dbReference>
<reference evidence="2 5" key="2">
    <citation type="journal article" date="2011" name="Nucleic Acids Res.">
        <title>Insights into the evolution of Archaea and eukaryotic protein modifier systems revealed by the genome of a novel archaeal group.</title>
        <authorList>
            <person name="Nunoura T."/>
            <person name="Takaki Y."/>
            <person name="Kakuta J."/>
            <person name="Nishi S."/>
            <person name="Sugahara J."/>
            <person name="Kazama H."/>
            <person name="Chee G."/>
            <person name="Hattori M."/>
            <person name="Kanai A."/>
            <person name="Atomi H."/>
            <person name="Takai K."/>
            <person name="Takami H."/>
        </authorList>
    </citation>
    <scope>NUCLEOTIDE SEQUENCE [LARGE SCALE GENOMIC DNA]</scope>
</reference>
<dbReference type="PROSITE" id="PS51154">
    <property type="entry name" value="MACRO"/>
    <property type="match status" value="1"/>
</dbReference>
<sequence length="180" mass="19555">MVKIRDTEVICLKGDITEVEADAIVNAANQWLKMGGGVAGAILRKGGPSIQEECDRIGYCPVGGAVITGAGKLRARYVIHAVGPRMGEGDEERKLRDAVINSLKLADTYNLTSIAMPAISTGAFGYPLEEAAKVIITAVTDYLLRENSGLKKVLFVLYDEHAFRVFQRLLEEHPIPNTRA</sequence>
<evidence type="ECO:0000313" key="5">
    <source>
        <dbReference type="Proteomes" id="UP000008120"/>
    </source>
</evidence>
<proteinExistence type="predicted"/>
<dbReference type="CDD" id="cd02907">
    <property type="entry name" value="Macro_Af1521_BAL-like"/>
    <property type="match status" value="1"/>
</dbReference>
<dbReference type="EMBL" id="AP011866">
    <property type="protein sequence ID" value="BAJ48476.1"/>
    <property type="molecule type" value="Genomic_DNA"/>
</dbReference>
<dbReference type="PANTHER" id="PTHR11106">
    <property type="entry name" value="GANGLIOSIDE INDUCED DIFFERENTIATION ASSOCIATED PROTEIN 2-RELATED"/>
    <property type="match status" value="1"/>
</dbReference>
<dbReference type="BioCyc" id="CCAL311458:G131R-1396-MONOMER"/>